<sequence length="427" mass="46380">MINSEHGLLEGLHEVDWAELGHAYGRAQDVPGQLTALCGQDEAAREGALRSLFGNIFHQGTRYSASPYAVPFLARIALAGPRPVRDGALRLLTRLAIDWHDEYDLPRGIDIKAWRAAAAELTMDEALAWYDEQMAAEPDEERRHRIREIRAEWAAGRLMDSRASALLSYDAVRTELPGLLALLDDPDPVIRTGAAYLSAWFPEEAATVLPRLLDRLRVENSVTVTATAMVAAGLLGDITLTSRLSPHLDATEPLIRWAAATALARIGSADDSTGLGTDLTGHVIAELAAAAADAPKPDIDYNEGDIPGYISRSLLSLADHDRETVLCGVADCLTLMPDNHTDSTAKTALAVAFAEPFHDGLPPFTELTEGQQRLLRALVKAGPWGAYGKKFEEDLGSLRLPDTRAALRVYVGLSNDGHDDRTRCIWG</sequence>
<protein>
    <recommendedName>
        <fullName evidence="3">HEAT repeat domain-containing protein</fullName>
    </recommendedName>
</protein>
<dbReference type="RefSeq" id="WP_311700753.1">
    <property type="nucleotide sequence ID" value="NZ_JAVREY010000103.1"/>
</dbReference>
<dbReference type="SUPFAM" id="SSF48371">
    <property type="entry name" value="ARM repeat"/>
    <property type="match status" value="1"/>
</dbReference>
<proteinExistence type="predicted"/>
<dbReference type="InterPro" id="IPR011989">
    <property type="entry name" value="ARM-like"/>
</dbReference>
<dbReference type="InterPro" id="IPR016024">
    <property type="entry name" value="ARM-type_fold"/>
</dbReference>
<evidence type="ECO:0000313" key="1">
    <source>
        <dbReference type="EMBL" id="MDT0469321.1"/>
    </source>
</evidence>
<comment type="caution">
    <text evidence="1">The sequence shown here is derived from an EMBL/GenBank/DDBJ whole genome shotgun (WGS) entry which is preliminary data.</text>
</comment>
<evidence type="ECO:0000313" key="2">
    <source>
        <dbReference type="Proteomes" id="UP001183809"/>
    </source>
</evidence>
<dbReference type="Gene3D" id="1.25.10.10">
    <property type="entry name" value="Leucine-rich Repeat Variant"/>
    <property type="match status" value="1"/>
</dbReference>
<reference evidence="2" key="1">
    <citation type="submission" date="2023-07" db="EMBL/GenBank/DDBJ databases">
        <title>30 novel species of actinomycetes from the DSMZ collection.</title>
        <authorList>
            <person name="Nouioui I."/>
        </authorList>
    </citation>
    <scope>NUCLEOTIDE SEQUENCE [LARGE SCALE GENOMIC DNA]</scope>
    <source>
        <strain evidence="2">DSM 41699</strain>
    </source>
</reference>
<organism evidence="1 2">
    <name type="scientific">Streptomyces gibsoniae</name>
    <dbReference type="NCBI Taxonomy" id="3075529"/>
    <lineage>
        <taxon>Bacteria</taxon>
        <taxon>Bacillati</taxon>
        <taxon>Actinomycetota</taxon>
        <taxon>Actinomycetes</taxon>
        <taxon>Kitasatosporales</taxon>
        <taxon>Streptomycetaceae</taxon>
        <taxon>Streptomyces</taxon>
    </lineage>
</organism>
<evidence type="ECO:0008006" key="3">
    <source>
        <dbReference type="Google" id="ProtNLM"/>
    </source>
</evidence>
<accession>A0ABU2U8G8</accession>
<keyword evidence="2" id="KW-1185">Reference proteome</keyword>
<gene>
    <name evidence="1" type="ORF">RM764_41265</name>
</gene>
<dbReference type="Proteomes" id="UP001183809">
    <property type="component" value="Unassembled WGS sequence"/>
</dbReference>
<dbReference type="EMBL" id="JAVREY010000103">
    <property type="protein sequence ID" value="MDT0469321.1"/>
    <property type="molecule type" value="Genomic_DNA"/>
</dbReference>
<name>A0ABU2U8G8_9ACTN</name>